<dbReference type="Proteomes" id="UP001497392">
    <property type="component" value="Unassembled WGS sequence"/>
</dbReference>
<comment type="caution">
    <text evidence="2">The sequence shown here is derived from an EMBL/GenBank/DDBJ whole genome shotgun (WGS) entry which is preliminary data.</text>
</comment>
<gene>
    <name evidence="2" type="primary">g7717</name>
    <name evidence="2" type="ORF">VP750_LOCUS6607</name>
</gene>
<evidence type="ECO:0000313" key="3">
    <source>
        <dbReference type="Proteomes" id="UP001497392"/>
    </source>
</evidence>
<sequence length="121" mass="13489">MYYCVWRHGGLGLAATGRQDLSCLIILIVLFTGLLAATGVSGLHIEGAVQDDDLMPERRTAERMHIVLSLYRESPAEVAHFVSQAEKLRHTCGIFSRTTRSYQTTYSLPRACRNTMTLSTL</sequence>
<evidence type="ECO:0000313" key="2">
    <source>
        <dbReference type="EMBL" id="CAL5224948.1"/>
    </source>
</evidence>
<keyword evidence="1" id="KW-0812">Transmembrane</keyword>
<evidence type="ECO:0000256" key="1">
    <source>
        <dbReference type="SAM" id="Phobius"/>
    </source>
</evidence>
<organism evidence="2 3">
    <name type="scientific">Coccomyxa viridis</name>
    <dbReference type="NCBI Taxonomy" id="1274662"/>
    <lineage>
        <taxon>Eukaryota</taxon>
        <taxon>Viridiplantae</taxon>
        <taxon>Chlorophyta</taxon>
        <taxon>core chlorophytes</taxon>
        <taxon>Trebouxiophyceae</taxon>
        <taxon>Trebouxiophyceae incertae sedis</taxon>
        <taxon>Coccomyxaceae</taxon>
        <taxon>Coccomyxa</taxon>
    </lineage>
</organism>
<dbReference type="EMBL" id="CAXHTA020000012">
    <property type="protein sequence ID" value="CAL5224948.1"/>
    <property type="molecule type" value="Genomic_DNA"/>
</dbReference>
<keyword evidence="3" id="KW-1185">Reference proteome</keyword>
<reference evidence="2 3" key="1">
    <citation type="submission" date="2024-06" db="EMBL/GenBank/DDBJ databases">
        <authorList>
            <person name="Kraege A."/>
            <person name="Thomma B."/>
        </authorList>
    </citation>
    <scope>NUCLEOTIDE SEQUENCE [LARGE SCALE GENOMIC DNA]</scope>
</reference>
<keyword evidence="1" id="KW-0472">Membrane</keyword>
<keyword evidence="1" id="KW-1133">Transmembrane helix</keyword>
<name>A0ABP1FYJ7_9CHLO</name>
<feature type="transmembrane region" description="Helical" evidence="1">
    <location>
        <begin position="21"/>
        <end position="45"/>
    </location>
</feature>
<accession>A0ABP1FYJ7</accession>
<protein>
    <submittedName>
        <fullName evidence="2">G7717 protein</fullName>
    </submittedName>
</protein>
<proteinExistence type="predicted"/>